<dbReference type="GO" id="GO:0003743">
    <property type="term" value="F:translation initiation factor activity"/>
    <property type="evidence" value="ECO:0007669"/>
    <property type="project" value="TreeGrafter"/>
</dbReference>
<accession>A0AAW2YVD1</accession>
<dbReference type="EMBL" id="JAOPGA020000687">
    <property type="protein sequence ID" value="KAL0480756.1"/>
    <property type="molecule type" value="Genomic_DNA"/>
</dbReference>
<reference evidence="9 10" key="1">
    <citation type="submission" date="2024-03" db="EMBL/GenBank/DDBJ databases">
        <title>The Acrasis kona genome and developmental transcriptomes reveal deep origins of eukaryotic multicellular pathways.</title>
        <authorList>
            <person name="Sheikh S."/>
            <person name="Fu C.-J."/>
            <person name="Brown M.W."/>
            <person name="Baldauf S.L."/>
        </authorList>
    </citation>
    <scope>NUCLEOTIDE SEQUENCE [LARGE SCALE GENOMIC DNA]</scope>
    <source>
        <strain evidence="9 10">ATCC MYA-3509</strain>
    </source>
</reference>
<dbReference type="AlphaFoldDB" id="A0AAW2YVD1"/>
<evidence type="ECO:0000256" key="6">
    <source>
        <dbReference type="ARBA" id="ARBA00046432"/>
    </source>
</evidence>
<dbReference type="CDD" id="cd04197">
    <property type="entry name" value="eIF-2B_epsilon_N"/>
    <property type="match status" value="1"/>
</dbReference>
<feature type="compositionally biased region" description="Basic residues" evidence="7">
    <location>
        <begin position="484"/>
        <end position="495"/>
    </location>
</feature>
<evidence type="ECO:0000313" key="10">
    <source>
        <dbReference type="Proteomes" id="UP001431209"/>
    </source>
</evidence>
<comment type="subcellular location">
    <subcellularLocation>
        <location evidence="1">Cytoplasm</location>
        <location evidence="1">Cytosol</location>
    </subcellularLocation>
</comment>
<dbReference type="GO" id="GO:0031369">
    <property type="term" value="F:translation initiation factor binding"/>
    <property type="evidence" value="ECO:0007669"/>
    <property type="project" value="InterPro"/>
</dbReference>
<evidence type="ECO:0000259" key="8">
    <source>
        <dbReference type="PROSITE" id="PS51363"/>
    </source>
</evidence>
<proteinExistence type="inferred from homology"/>
<feature type="region of interest" description="Disordered" evidence="7">
    <location>
        <begin position="426"/>
        <end position="507"/>
    </location>
</feature>
<evidence type="ECO:0000256" key="3">
    <source>
        <dbReference type="ARBA" id="ARBA00022490"/>
    </source>
</evidence>
<dbReference type="Gene3D" id="1.25.40.180">
    <property type="match status" value="1"/>
</dbReference>
<feature type="domain" description="W2" evidence="8">
    <location>
        <begin position="564"/>
        <end position="747"/>
    </location>
</feature>
<organism evidence="9 10">
    <name type="scientific">Acrasis kona</name>
    <dbReference type="NCBI Taxonomy" id="1008807"/>
    <lineage>
        <taxon>Eukaryota</taxon>
        <taxon>Discoba</taxon>
        <taxon>Heterolobosea</taxon>
        <taxon>Tetramitia</taxon>
        <taxon>Eutetramitia</taxon>
        <taxon>Acrasidae</taxon>
        <taxon>Acrasis</taxon>
    </lineage>
</organism>
<dbReference type="GO" id="GO:0005085">
    <property type="term" value="F:guanyl-nucleotide exchange factor activity"/>
    <property type="evidence" value="ECO:0007669"/>
    <property type="project" value="InterPro"/>
</dbReference>
<dbReference type="InterPro" id="IPR035543">
    <property type="entry name" value="eIF-2B_epsilon_N"/>
</dbReference>
<dbReference type="Pfam" id="PF25084">
    <property type="entry name" value="LbH_EIF2B"/>
    <property type="match status" value="1"/>
</dbReference>
<dbReference type="Proteomes" id="UP001431209">
    <property type="component" value="Unassembled WGS sequence"/>
</dbReference>
<feature type="compositionally biased region" description="Polar residues" evidence="7">
    <location>
        <begin position="426"/>
        <end position="438"/>
    </location>
</feature>
<protein>
    <recommendedName>
        <fullName evidence="4">Translation initiation factor eIF2B subunit epsilon</fullName>
    </recommendedName>
    <alternativeName>
        <fullName evidence="5">eIF2B GDP-GTP exchange factor subunit epsilon</fullName>
    </alternativeName>
</protein>
<feature type="non-terminal residue" evidence="9">
    <location>
        <position position="1"/>
    </location>
</feature>
<comment type="caution">
    <text evidence="9">The sequence shown here is derived from an EMBL/GenBank/DDBJ whole genome shotgun (WGS) entry which is preliminary data.</text>
</comment>
<dbReference type="SUPFAM" id="SSF48371">
    <property type="entry name" value="ARM repeat"/>
    <property type="match status" value="1"/>
</dbReference>
<keyword evidence="3" id="KW-0963">Cytoplasm</keyword>
<dbReference type="InterPro" id="IPR003307">
    <property type="entry name" value="W2_domain"/>
</dbReference>
<dbReference type="PROSITE" id="PS51363">
    <property type="entry name" value="W2"/>
    <property type="match status" value="1"/>
</dbReference>
<evidence type="ECO:0000256" key="5">
    <source>
        <dbReference type="ARBA" id="ARBA00044345"/>
    </source>
</evidence>
<dbReference type="InterPro" id="IPR005835">
    <property type="entry name" value="NTP_transferase_dom"/>
</dbReference>
<name>A0AAW2YVD1_9EUKA</name>
<evidence type="ECO:0000256" key="2">
    <source>
        <dbReference type="ARBA" id="ARBA00007878"/>
    </source>
</evidence>
<comment type="subunit">
    <text evidence="6">Component of the translation initiation factor 2B (eIF2B) complex which is a heterodecamer of two sets of five different subunits: alpha, beta, gamma, delta and epsilon. Subunits alpha, beta and delta comprise a regulatory subcomplex and subunits epsilon and gamma comprise a catalytic subcomplex. Within the complex, the hexameric regulatory complex resides at the center, with the two heterodimeric catalytic subcomplexes bound on opposite sides.</text>
</comment>
<dbReference type="InterPro" id="IPR016024">
    <property type="entry name" value="ARM-type_fold"/>
</dbReference>
<gene>
    <name evidence="9" type="ORF">AKO1_006953</name>
</gene>
<dbReference type="Pfam" id="PF02020">
    <property type="entry name" value="W2"/>
    <property type="match status" value="1"/>
</dbReference>
<dbReference type="CDD" id="cd11558">
    <property type="entry name" value="W2_eIF2B_epsilon"/>
    <property type="match status" value="1"/>
</dbReference>
<dbReference type="SMART" id="SM00515">
    <property type="entry name" value="eIF5C"/>
    <property type="match status" value="1"/>
</dbReference>
<evidence type="ECO:0000256" key="7">
    <source>
        <dbReference type="SAM" id="MobiDB-lite"/>
    </source>
</evidence>
<dbReference type="SUPFAM" id="SSF53448">
    <property type="entry name" value="Nucleotide-diphospho-sugar transferases"/>
    <property type="match status" value="1"/>
</dbReference>
<dbReference type="InterPro" id="IPR051956">
    <property type="entry name" value="eIF2B_epsilon"/>
</dbReference>
<dbReference type="Gene3D" id="3.90.550.10">
    <property type="entry name" value="Spore Coat Polysaccharide Biosynthesis Protein SpsA, Chain A"/>
    <property type="match status" value="1"/>
</dbReference>
<dbReference type="InterPro" id="IPR044123">
    <property type="entry name" value="W2_eIF2B_epsilon"/>
</dbReference>
<dbReference type="InterPro" id="IPR056764">
    <property type="entry name" value="LbH_EIF2B3/5"/>
</dbReference>
<dbReference type="GO" id="GO:0005851">
    <property type="term" value="C:eukaryotic translation initiation factor 2B complex"/>
    <property type="evidence" value="ECO:0007669"/>
    <property type="project" value="TreeGrafter"/>
</dbReference>
<dbReference type="InterPro" id="IPR029044">
    <property type="entry name" value="Nucleotide-diphossugar_trans"/>
</dbReference>
<comment type="similarity">
    <text evidence="2">Belongs to the eIF-2B gamma/epsilon subunits family.</text>
</comment>
<evidence type="ECO:0000256" key="4">
    <source>
        <dbReference type="ARBA" id="ARBA00044144"/>
    </source>
</evidence>
<evidence type="ECO:0000313" key="9">
    <source>
        <dbReference type="EMBL" id="KAL0480756.1"/>
    </source>
</evidence>
<evidence type="ECO:0000256" key="1">
    <source>
        <dbReference type="ARBA" id="ARBA00004514"/>
    </source>
</evidence>
<dbReference type="PANTHER" id="PTHR45887:SF1">
    <property type="entry name" value="TRANSLATION INITIATION FACTOR EIF-2B SUBUNIT EPSILON"/>
    <property type="match status" value="1"/>
</dbReference>
<dbReference type="PANTHER" id="PTHR45887">
    <property type="entry name" value="TRANSLATION INITIATION FACTOR EIF-2B SUBUNIT EPSILON"/>
    <property type="match status" value="1"/>
</dbReference>
<dbReference type="Pfam" id="PF00483">
    <property type="entry name" value="NTP_transferase"/>
    <property type="match status" value="1"/>
</dbReference>
<keyword evidence="10" id="KW-1185">Reference proteome</keyword>
<dbReference type="GO" id="GO:0005829">
    <property type="term" value="C:cytosol"/>
    <property type="evidence" value="ECO:0007669"/>
    <property type="project" value="UniProtKB-SubCell"/>
</dbReference>
<dbReference type="Gene3D" id="2.160.10.10">
    <property type="entry name" value="Hexapeptide repeat proteins"/>
    <property type="match status" value="1"/>
</dbReference>
<feature type="compositionally biased region" description="Acidic residues" evidence="7">
    <location>
        <begin position="443"/>
        <end position="462"/>
    </location>
</feature>
<sequence length="757" mass="86154">TKGQKGKKEGGSQNLKDDVLKAIVLADSFTKEFRPITFEKPRCLLPLVNIPIIEYILELLAASGVEEIYIFCCSNAAVIRNYIENSKWVLANSGVVVNILESNTATSAGDALRVVFSNYIIHTDFVLIQGDVVSNIDLKPIIQQHKLERAKADSQLLMTSVFRTKRIDEREHTVWLALSQEQNQIVLYENDKRNTPLFDVALDKFDHFADLQLRSDLVDCQIDICSPDVLEIFNENFDFEDMRRAFLKNYVLEEEVFTYKVAPYIVSGAYSSRVSSLRTYEMISRDIVHRWMHPIVPDANFTRTTNFKFSRPNNYYEDKVTLSRTCEILIDTVIGKHSCVGEQSVISKCIIGRNVKIGAHVKMNNSFVWDNVTIHDGVTLDHCIVCDGAVIGANAVLKRGSVISFGVHVDQNITLEEHTRWTTFVGSDQDSHSESSNIHIAFGDDDDDDDDDDDAFSSDSDTDISTPITPVTQPPPQQQQDQHLHHHHHHHHHHEKQLGPNGKGVQFKIPPYLLNDRLNFLGVQESDFIAEQEYEDEEEEEQATSIKKDLIEREQQHVHGDQKGMDFKKFVKEAQETIRRAVLSNHTIDNTKLEMNSLKYAYNTSYSDCAKAMLCDLMLQVDDGRRSSADMIGAFDRLLRGDGKSKTGWSELLIHFIRDEMDEIDLLDSLLDFCKNEGKKFGPLFKFFVKKLYDLEILQEESIIKWYYGVVDGGDSSEYAANDVKLAQQCTEIIKWFETAEEESGSESESESGSESD</sequence>